<dbReference type="PANTHER" id="PTHR15204">
    <property type="entry name" value="LARGE PROLINE-RICH PROTEIN BAG6"/>
    <property type="match status" value="1"/>
</dbReference>
<dbReference type="STRING" id="933084.A0A067P6G6"/>
<dbReference type="SUPFAM" id="SSF54236">
    <property type="entry name" value="Ubiquitin-like"/>
    <property type="match status" value="1"/>
</dbReference>
<keyword evidence="4" id="KW-1185">Reference proteome</keyword>
<dbReference type="OrthoDB" id="428577at2759"/>
<proteinExistence type="predicted"/>
<feature type="compositionally biased region" description="Polar residues" evidence="1">
    <location>
        <begin position="77"/>
        <end position="96"/>
    </location>
</feature>
<evidence type="ECO:0000259" key="2">
    <source>
        <dbReference type="PROSITE" id="PS50053"/>
    </source>
</evidence>
<name>A0A067P6G6_9AGAM</name>
<feature type="compositionally biased region" description="Polar residues" evidence="1">
    <location>
        <begin position="164"/>
        <end position="175"/>
    </location>
</feature>
<dbReference type="InterPro" id="IPR000626">
    <property type="entry name" value="Ubiquitin-like_dom"/>
</dbReference>
<protein>
    <recommendedName>
        <fullName evidence="2">Ubiquitin-like domain-containing protein</fullName>
    </recommendedName>
</protein>
<dbReference type="InterPro" id="IPR029071">
    <property type="entry name" value="Ubiquitin-like_domsf"/>
</dbReference>
<dbReference type="GO" id="GO:0071818">
    <property type="term" value="C:BAT3 complex"/>
    <property type="evidence" value="ECO:0007669"/>
    <property type="project" value="TreeGrafter"/>
</dbReference>
<dbReference type="EMBL" id="KL197761">
    <property type="protein sequence ID" value="KDQ50374.1"/>
    <property type="molecule type" value="Genomic_DNA"/>
</dbReference>
<gene>
    <name evidence="3" type="ORF">JAAARDRAFT_42163</name>
</gene>
<feature type="region of interest" description="Disordered" evidence="1">
    <location>
        <begin position="77"/>
        <end position="106"/>
    </location>
</feature>
<dbReference type="Pfam" id="PF00240">
    <property type="entry name" value="ubiquitin"/>
    <property type="match status" value="1"/>
</dbReference>
<evidence type="ECO:0000313" key="3">
    <source>
        <dbReference type="EMBL" id="KDQ50374.1"/>
    </source>
</evidence>
<dbReference type="CDD" id="cd01805">
    <property type="entry name" value="Ubl_Rad23"/>
    <property type="match status" value="1"/>
</dbReference>
<accession>A0A067P6G6</accession>
<dbReference type="GO" id="GO:0051787">
    <property type="term" value="F:misfolded protein binding"/>
    <property type="evidence" value="ECO:0007669"/>
    <property type="project" value="TreeGrafter"/>
</dbReference>
<dbReference type="SMART" id="SM00213">
    <property type="entry name" value="UBQ"/>
    <property type="match status" value="1"/>
</dbReference>
<feature type="domain" description="Ubiquitin-like" evidence="2">
    <location>
        <begin position="64"/>
        <end position="137"/>
    </location>
</feature>
<evidence type="ECO:0000313" key="4">
    <source>
        <dbReference type="Proteomes" id="UP000027265"/>
    </source>
</evidence>
<dbReference type="PROSITE" id="PS50053">
    <property type="entry name" value="UBIQUITIN_2"/>
    <property type="match status" value="1"/>
</dbReference>
<feature type="region of interest" description="Disordered" evidence="1">
    <location>
        <begin position="144"/>
        <end position="201"/>
    </location>
</feature>
<evidence type="ECO:0000256" key="1">
    <source>
        <dbReference type="SAM" id="MobiDB-lite"/>
    </source>
</evidence>
<dbReference type="InParanoid" id="A0A067P6G6"/>
<organism evidence="3 4">
    <name type="scientific">Jaapia argillacea MUCL 33604</name>
    <dbReference type="NCBI Taxonomy" id="933084"/>
    <lineage>
        <taxon>Eukaryota</taxon>
        <taxon>Fungi</taxon>
        <taxon>Dikarya</taxon>
        <taxon>Basidiomycota</taxon>
        <taxon>Agaricomycotina</taxon>
        <taxon>Agaricomycetes</taxon>
        <taxon>Agaricomycetidae</taxon>
        <taxon>Jaapiales</taxon>
        <taxon>Jaapiaceae</taxon>
        <taxon>Jaapia</taxon>
    </lineage>
</organism>
<feature type="compositionally biased region" description="Low complexity" evidence="1">
    <location>
        <begin position="180"/>
        <end position="196"/>
    </location>
</feature>
<dbReference type="HOGENOM" id="CLU_043701_0_0_1"/>
<dbReference type="Gene3D" id="3.10.20.90">
    <property type="entry name" value="Phosphatidylinositol 3-kinase Catalytic Subunit, Chain A, domain 1"/>
    <property type="match status" value="1"/>
</dbReference>
<reference evidence="4" key="1">
    <citation type="journal article" date="2014" name="Proc. Natl. Acad. Sci. U.S.A.">
        <title>Extensive sampling of basidiomycete genomes demonstrates inadequacy of the white-rot/brown-rot paradigm for wood decay fungi.</title>
        <authorList>
            <person name="Riley R."/>
            <person name="Salamov A.A."/>
            <person name="Brown D.W."/>
            <person name="Nagy L.G."/>
            <person name="Floudas D."/>
            <person name="Held B.W."/>
            <person name="Levasseur A."/>
            <person name="Lombard V."/>
            <person name="Morin E."/>
            <person name="Otillar R."/>
            <person name="Lindquist E.A."/>
            <person name="Sun H."/>
            <person name="LaButti K.M."/>
            <person name="Schmutz J."/>
            <person name="Jabbour D."/>
            <person name="Luo H."/>
            <person name="Baker S.E."/>
            <person name="Pisabarro A.G."/>
            <person name="Walton J.D."/>
            <person name="Blanchette R.A."/>
            <person name="Henrissat B."/>
            <person name="Martin F."/>
            <person name="Cullen D."/>
            <person name="Hibbett D.S."/>
            <person name="Grigoriev I.V."/>
        </authorList>
    </citation>
    <scope>NUCLEOTIDE SEQUENCE [LARGE SCALE GENOMIC DNA]</scope>
    <source>
        <strain evidence="4">MUCL 33604</strain>
    </source>
</reference>
<dbReference type="AlphaFoldDB" id="A0A067P6G6"/>
<dbReference type="Proteomes" id="UP000027265">
    <property type="component" value="Unassembled WGS sequence"/>
</dbReference>
<dbReference type="PANTHER" id="PTHR15204:SF0">
    <property type="entry name" value="LARGE PROLINE-RICH PROTEIN BAG6"/>
    <property type="match status" value="1"/>
</dbReference>
<dbReference type="GO" id="GO:0036503">
    <property type="term" value="P:ERAD pathway"/>
    <property type="evidence" value="ECO:0007669"/>
    <property type="project" value="TreeGrafter"/>
</dbReference>
<sequence>MAEQAELAFIKNFINTIGAAPVVYGDDYQQPPSNSLKRIPVLPVDLPPPPERKQPEASTLSASIKITFKSIKPPKSYTLSVQPTDPISDIKSQLASSPGAPPPDTQRLLLKGKALADSKLLKEYNIKDGDTITLMVKPGYDWDPSKVISVTPPTPATEIDRSDMTSTSQPGSSRTRTGHVRVPSVVLSPSPSGSSPGEEKPTDILLTLDTSIIPTASLSAENSASPFHDTISDPEFWVRLLTFLRGEFGTNNDAVTAWEDFLRVSKGTLSPNEIARIRDHVGIVGMGGT</sequence>
<dbReference type="GO" id="GO:0031593">
    <property type="term" value="F:polyubiquitin modification-dependent protein binding"/>
    <property type="evidence" value="ECO:0007669"/>
    <property type="project" value="TreeGrafter"/>
</dbReference>
<feature type="region of interest" description="Disordered" evidence="1">
    <location>
        <begin position="31"/>
        <end position="59"/>
    </location>
</feature>